<dbReference type="Gene3D" id="3.40.50.2000">
    <property type="entry name" value="Glycogen Phosphorylase B"/>
    <property type="match status" value="2"/>
</dbReference>
<dbReference type="EC" id="2.4.-.-" evidence="2"/>
<keyword evidence="2" id="KW-0808">Transferase</keyword>
<dbReference type="InterPro" id="IPR029063">
    <property type="entry name" value="SAM-dependent_MTases_sf"/>
</dbReference>
<name>A0ABW1ISW8_9BACL</name>
<dbReference type="RefSeq" id="WP_379895678.1">
    <property type="nucleotide sequence ID" value="NZ_CBCSCT010000017.1"/>
</dbReference>
<dbReference type="SUPFAM" id="SSF53335">
    <property type="entry name" value="S-adenosyl-L-methionine-dependent methyltransferases"/>
    <property type="match status" value="1"/>
</dbReference>
<evidence type="ECO:0000313" key="2">
    <source>
        <dbReference type="EMBL" id="MFC5988217.1"/>
    </source>
</evidence>
<dbReference type="Pfam" id="PF00534">
    <property type="entry name" value="Glycos_transf_1"/>
    <property type="match status" value="1"/>
</dbReference>
<sequence length="620" mass="71135">MMNILHIVSGNLQGGAARGAYFLHKGLIKKGINSKVLVTHKDNVKDDNVIQLSSTLERFNEIEYSRFLDQALLNGIYLDRRDVIFSVGVEGADITQTDIYKESDIIHFHWINGGMIGLDSFSKIEKPIVWTFRDMWPFTGGCHYSGDCRRYEIGCGSCPQLNSSNPEDLTRLIMIQKKNQYKHNMTPVAISNWLKLSAENSEIFRNQRVEMIPNCIDTDIFRPYEKEEARDLLGIPKNKKIILLGSIRPMDNTKGFGKIKEAFTHLVDREQYHLVVFGKCDELEIQVLGCSYQLLGFINDDYKLALVYSSADVFVAPSIEEAFGKTLIEALSCQTPVVAFDANGPQDIVEHEQCGYLATPFEPADLARGIQWVLGNKWRLEELSKNARIRAVHRYSLEVVGEQYLNLYQHIIEKQAEGNTVCFWDDKRIVNNVTDIKEYSELQITVDECGKYILDGELSKGPQHSDTAKYYKECIQYMCQIALNSDKHIFSQLFRDMAVNVATSYKRTLPIDFLYFFDTVKLKAKLEEINKESRHVVIFGAGEYGAKILRVLEKHGINVRYFIDNNLSKWGQFFSGIEIIGPRDIDRNMYIFIASTWANEIRQQLIEIGMKQNDDFMVIM</sequence>
<dbReference type="Gene3D" id="3.40.50.720">
    <property type="entry name" value="NAD(P)-binding Rossmann-like Domain"/>
    <property type="match status" value="1"/>
</dbReference>
<organism evidence="2 3">
    <name type="scientific">Marinicrinis lubricantis</name>
    <dbReference type="NCBI Taxonomy" id="2086470"/>
    <lineage>
        <taxon>Bacteria</taxon>
        <taxon>Bacillati</taxon>
        <taxon>Bacillota</taxon>
        <taxon>Bacilli</taxon>
        <taxon>Bacillales</taxon>
        <taxon>Paenibacillaceae</taxon>
    </lineage>
</organism>
<comment type="caution">
    <text evidence="2">The sequence shown here is derived from an EMBL/GenBank/DDBJ whole genome shotgun (WGS) entry which is preliminary data.</text>
</comment>
<dbReference type="SUPFAM" id="SSF53756">
    <property type="entry name" value="UDP-Glycosyltransferase/glycogen phosphorylase"/>
    <property type="match status" value="1"/>
</dbReference>
<dbReference type="CDD" id="cd03825">
    <property type="entry name" value="GT4_WcaC-like"/>
    <property type="match status" value="1"/>
</dbReference>
<protein>
    <submittedName>
        <fullName evidence="2">Glycosyltransferase</fullName>
        <ecNumber evidence="2">2.4.-.-</ecNumber>
    </submittedName>
</protein>
<dbReference type="Proteomes" id="UP001596250">
    <property type="component" value="Unassembled WGS sequence"/>
</dbReference>
<evidence type="ECO:0000259" key="1">
    <source>
        <dbReference type="Pfam" id="PF00534"/>
    </source>
</evidence>
<keyword evidence="3" id="KW-1185">Reference proteome</keyword>
<keyword evidence="2" id="KW-0328">Glycosyltransferase</keyword>
<gene>
    <name evidence="2" type="ORF">ACFPXP_17585</name>
</gene>
<dbReference type="InterPro" id="IPR001296">
    <property type="entry name" value="Glyco_trans_1"/>
</dbReference>
<dbReference type="EMBL" id="JBHSQV010000178">
    <property type="protein sequence ID" value="MFC5988217.1"/>
    <property type="molecule type" value="Genomic_DNA"/>
</dbReference>
<dbReference type="PANTHER" id="PTHR12526:SF635">
    <property type="entry name" value="GLYCOSYL TRANSFERASE GROUP 1"/>
    <property type="match status" value="1"/>
</dbReference>
<feature type="domain" description="Glycosyl transferase family 1" evidence="1">
    <location>
        <begin position="226"/>
        <end position="388"/>
    </location>
</feature>
<dbReference type="PANTHER" id="PTHR12526">
    <property type="entry name" value="GLYCOSYLTRANSFERASE"/>
    <property type="match status" value="1"/>
</dbReference>
<dbReference type="GO" id="GO:0016757">
    <property type="term" value="F:glycosyltransferase activity"/>
    <property type="evidence" value="ECO:0007669"/>
    <property type="project" value="UniProtKB-KW"/>
</dbReference>
<proteinExistence type="predicted"/>
<reference evidence="3" key="1">
    <citation type="journal article" date="2019" name="Int. J. Syst. Evol. Microbiol.">
        <title>The Global Catalogue of Microorganisms (GCM) 10K type strain sequencing project: providing services to taxonomists for standard genome sequencing and annotation.</title>
        <authorList>
            <consortium name="The Broad Institute Genomics Platform"/>
            <consortium name="The Broad Institute Genome Sequencing Center for Infectious Disease"/>
            <person name="Wu L."/>
            <person name="Ma J."/>
        </authorList>
    </citation>
    <scope>NUCLEOTIDE SEQUENCE [LARGE SCALE GENOMIC DNA]</scope>
    <source>
        <strain evidence="3">CCM 8749</strain>
    </source>
</reference>
<accession>A0ABW1ISW8</accession>
<evidence type="ECO:0000313" key="3">
    <source>
        <dbReference type="Proteomes" id="UP001596250"/>
    </source>
</evidence>